<organism evidence="1 2">
    <name type="scientific">candidate division WWE3 bacterium</name>
    <dbReference type="NCBI Taxonomy" id="2053526"/>
    <lineage>
        <taxon>Bacteria</taxon>
        <taxon>Katanobacteria</taxon>
    </lineage>
</organism>
<evidence type="ECO:0000313" key="1">
    <source>
        <dbReference type="EMBL" id="RJR27358.1"/>
    </source>
</evidence>
<evidence type="ECO:0000313" key="2">
    <source>
        <dbReference type="Proteomes" id="UP000265540"/>
    </source>
</evidence>
<proteinExistence type="predicted"/>
<dbReference type="EMBL" id="QZJF01000012">
    <property type="protein sequence ID" value="RJR27358.1"/>
    <property type="molecule type" value="Genomic_DNA"/>
</dbReference>
<sequence>MKKYRDYLLLILIFFLVGIGVYSNIMQQNAVDQTKIPGKVEESRGFQRWTTNLRNKDVVLDADNFRLVEVNEVYNTKWMKVYSADDPEQKIIFEKTLAEHRELDKVIFSPSDREFIDFRNIDRGDYKSNEVRFYGQKEDKIIDSRVLDCSIKANCYIDRAYFLDNDVFVISEISRNIDKKDENPAICTPEEACTYTFKVHVVDLINNKRHIYESETFEVVLVQLIPEL</sequence>
<dbReference type="Proteomes" id="UP000265540">
    <property type="component" value="Unassembled WGS sequence"/>
</dbReference>
<comment type="caution">
    <text evidence="1">The sequence shown here is derived from an EMBL/GenBank/DDBJ whole genome shotgun (WGS) entry which is preliminary data.</text>
</comment>
<accession>A0A3A4ZE77</accession>
<name>A0A3A4ZE77_UNCKA</name>
<protein>
    <submittedName>
        <fullName evidence="1">Uncharacterized protein</fullName>
    </submittedName>
</protein>
<gene>
    <name evidence="1" type="ORF">C4561_02275</name>
</gene>
<reference evidence="1 2" key="1">
    <citation type="journal article" date="2017" name="ISME J.">
        <title>Energy and carbon metabolisms in a deep terrestrial subsurface fluid microbial community.</title>
        <authorList>
            <person name="Momper L."/>
            <person name="Jungbluth S.P."/>
            <person name="Lee M.D."/>
            <person name="Amend J.P."/>
        </authorList>
    </citation>
    <scope>NUCLEOTIDE SEQUENCE [LARGE SCALE GENOMIC DNA]</scope>
    <source>
        <strain evidence="1">SURF_46</strain>
    </source>
</reference>
<dbReference type="AlphaFoldDB" id="A0A3A4ZE77"/>